<dbReference type="Pfam" id="PF00023">
    <property type="entry name" value="Ank"/>
    <property type="match status" value="1"/>
</dbReference>
<dbReference type="Ensembl" id="ENSGGOT00000058302.1">
    <property type="protein sequence ID" value="ENSGGOP00000048757.1"/>
    <property type="gene ID" value="ENSGGOG00000002332.3"/>
</dbReference>
<evidence type="ECO:0000313" key="5">
    <source>
        <dbReference type="Proteomes" id="UP000001519"/>
    </source>
</evidence>
<feature type="repeat" description="ANK" evidence="3">
    <location>
        <begin position="42"/>
        <end position="74"/>
    </location>
</feature>
<dbReference type="AlphaFoldDB" id="A0A2I2ZNG9"/>
<gene>
    <name evidence="4" type="primary">NOTCH4</name>
</gene>
<evidence type="ECO:0000313" key="4">
    <source>
        <dbReference type="Ensembl" id="ENSGGOP00000048757.1"/>
    </source>
</evidence>
<dbReference type="EMBL" id="CABD030044237">
    <property type="status" value="NOT_ANNOTATED_CDS"/>
    <property type="molecule type" value="Genomic_DNA"/>
</dbReference>
<dbReference type="PROSITE" id="PS50088">
    <property type="entry name" value="ANK_REPEAT"/>
    <property type="match status" value="3"/>
</dbReference>
<keyword evidence="1" id="KW-0677">Repeat</keyword>
<dbReference type="Gene3D" id="1.25.40.20">
    <property type="entry name" value="Ankyrin repeat-containing domain"/>
    <property type="match status" value="1"/>
</dbReference>
<dbReference type="InterPro" id="IPR002110">
    <property type="entry name" value="Ankyrin_rpt"/>
</dbReference>
<evidence type="ECO:0000256" key="2">
    <source>
        <dbReference type="ARBA" id="ARBA00023043"/>
    </source>
</evidence>
<feature type="repeat" description="ANK" evidence="3">
    <location>
        <begin position="109"/>
        <end position="141"/>
    </location>
</feature>
<sequence length="159" mass="16817">MSAVCCGEVQSGTFQGAWLGCPEPWEPLLDGGACPQAHTVGTGETPLHLAARFSRPTAARRLLEAGANPNQPDRAGRTPLHAAVAADAREVCQLLLRSRQTAVDARTEDGTTPLMLAARLAVEDLVEELIAAQADVGARDKWGQNPWETGTQASGPQLR</sequence>
<dbReference type="SUPFAM" id="SSF48403">
    <property type="entry name" value="Ankyrin repeat"/>
    <property type="match status" value="1"/>
</dbReference>
<dbReference type="InterPro" id="IPR050776">
    <property type="entry name" value="Ank_Repeat/CDKN_Inhibitor"/>
</dbReference>
<proteinExistence type="predicted"/>
<name>A0A2I2ZNG9_GORGO</name>
<keyword evidence="2 3" id="KW-0040">ANK repeat</keyword>
<dbReference type="EMBL" id="CABD030044236">
    <property type="status" value="NOT_ANNOTATED_CDS"/>
    <property type="molecule type" value="Genomic_DNA"/>
</dbReference>
<dbReference type="Bgee" id="ENSGGOG00000002332">
    <property type="expression patterns" value="Expressed in heart and 5 other cell types or tissues"/>
</dbReference>
<evidence type="ECO:0000256" key="3">
    <source>
        <dbReference type="PROSITE-ProRule" id="PRU00023"/>
    </source>
</evidence>
<accession>A0A2I2ZNG9</accession>
<reference evidence="5" key="1">
    <citation type="submission" date="2011-05" db="EMBL/GenBank/DDBJ databases">
        <title>Insights into the evolution of the great apes provided by the gorilla genome.</title>
        <authorList>
            <person name="Scally A."/>
        </authorList>
    </citation>
    <scope>NUCLEOTIDE SEQUENCE [LARGE SCALE GENOMIC DNA]</scope>
</reference>
<reference evidence="4" key="3">
    <citation type="submission" date="2025-08" db="UniProtKB">
        <authorList>
            <consortium name="Ensembl"/>
        </authorList>
    </citation>
    <scope>IDENTIFICATION</scope>
</reference>
<keyword evidence="5" id="KW-1185">Reference proteome</keyword>
<dbReference type="InterPro" id="IPR036770">
    <property type="entry name" value="Ankyrin_rpt-contain_sf"/>
</dbReference>
<dbReference type="Pfam" id="PF12796">
    <property type="entry name" value="Ank_2"/>
    <property type="match status" value="1"/>
</dbReference>
<dbReference type="PANTHER" id="PTHR24201">
    <property type="entry name" value="ANK_REP_REGION DOMAIN-CONTAINING PROTEIN"/>
    <property type="match status" value="1"/>
</dbReference>
<dbReference type="PANTHER" id="PTHR24201:SF16">
    <property type="entry name" value="ANKYRIN-1-LIKE-RELATED"/>
    <property type="match status" value="1"/>
</dbReference>
<feature type="repeat" description="ANK" evidence="3">
    <location>
        <begin position="75"/>
        <end position="97"/>
    </location>
</feature>
<dbReference type="SMART" id="SM00248">
    <property type="entry name" value="ANK"/>
    <property type="match status" value="3"/>
</dbReference>
<protein>
    <submittedName>
        <fullName evidence="4">Notch receptor 4</fullName>
    </submittedName>
</protein>
<evidence type="ECO:0000256" key="1">
    <source>
        <dbReference type="ARBA" id="ARBA00022737"/>
    </source>
</evidence>
<dbReference type="PROSITE" id="PS50297">
    <property type="entry name" value="ANK_REP_REGION"/>
    <property type="match status" value="3"/>
</dbReference>
<organism evidence="4 5">
    <name type="scientific">Gorilla gorilla gorilla</name>
    <name type="common">Western lowland gorilla</name>
    <dbReference type="NCBI Taxonomy" id="9595"/>
    <lineage>
        <taxon>Eukaryota</taxon>
        <taxon>Metazoa</taxon>
        <taxon>Chordata</taxon>
        <taxon>Craniata</taxon>
        <taxon>Vertebrata</taxon>
        <taxon>Euteleostomi</taxon>
        <taxon>Mammalia</taxon>
        <taxon>Eutheria</taxon>
        <taxon>Euarchontoglires</taxon>
        <taxon>Primates</taxon>
        <taxon>Haplorrhini</taxon>
        <taxon>Catarrhini</taxon>
        <taxon>Hominidae</taxon>
        <taxon>Gorilla</taxon>
    </lineage>
</organism>
<dbReference type="GeneTree" id="ENSGT00940000163287"/>
<dbReference type="Proteomes" id="UP000001519">
    <property type="component" value="Chromosome 6"/>
</dbReference>
<reference evidence="4" key="4">
    <citation type="submission" date="2025-09" db="UniProtKB">
        <authorList>
            <consortium name="Ensembl"/>
        </authorList>
    </citation>
    <scope>IDENTIFICATION</scope>
</reference>
<reference evidence="4 5" key="2">
    <citation type="journal article" date="2012" name="Nature">
        <title>Insights into hominid evolution from the gorilla genome sequence.</title>
        <authorList>
            <person name="Scally A."/>
            <person name="Dutheil J.Y."/>
            <person name="Hillier L.W."/>
            <person name="Jordan G.E."/>
            <person name="Goodhead I."/>
            <person name="Herrero J."/>
            <person name="Hobolth A."/>
            <person name="Lappalainen T."/>
            <person name="Mailund T."/>
            <person name="Marques-Bonet T."/>
            <person name="McCarthy S."/>
            <person name="Montgomery S.H."/>
            <person name="Schwalie P.C."/>
            <person name="Tang Y.A."/>
            <person name="Ward M.C."/>
            <person name="Xue Y."/>
            <person name="Yngvadottir B."/>
            <person name="Alkan C."/>
            <person name="Andersen L.N."/>
            <person name="Ayub Q."/>
            <person name="Ball E.V."/>
            <person name="Beal K."/>
            <person name="Bradley B.J."/>
            <person name="Chen Y."/>
            <person name="Clee C.M."/>
            <person name="Fitzgerald S."/>
            <person name="Graves T.A."/>
            <person name="Gu Y."/>
            <person name="Heath P."/>
            <person name="Heger A."/>
            <person name="Karakoc E."/>
            <person name="Kolb-Kokocinski A."/>
            <person name="Laird G.K."/>
            <person name="Lunter G."/>
            <person name="Meader S."/>
            <person name="Mort M."/>
            <person name="Mullikin J.C."/>
            <person name="Munch K."/>
            <person name="O'Connor T.D."/>
            <person name="Phillips A.D."/>
            <person name="Prado-Martinez J."/>
            <person name="Rogers A.S."/>
            <person name="Sajjadian S."/>
            <person name="Schmidt D."/>
            <person name="Shaw K."/>
            <person name="Simpson J.T."/>
            <person name="Stenson P.D."/>
            <person name="Turner D.J."/>
            <person name="Vigilant L."/>
            <person name="Vilella A.J."/>
            <person name="Whitener W."/>
            <person name="Zhu B."/>
            <person name="Cooper D.N."/>
            <person name="de Jong P."/>
            <person name="Dermitzakis E.T."/>
            <person name="Eichler E.E."/>
            <person name="Flicek P."/>
            <person name="Goldman N."/>
            <person name="Mundy N.I."/>
            <person name="Ning Z."/>
            <person name="Odom D.T."/>
            <person name="Ponting C.P."/>
            <person name="Quail M.A."/>
            <person name="Ryder O.A."/>
            <person name="Searle S.M."/>
            <person name="Warren W.C."/>
            <person name="Wilson R.K."/>
            <person name="Schierup M.H."/>
            <person name="Rogers J."/>
            <person name="Tyler-Smith C."/>
            <person name="Durbin R."/>
        </authorList>
    </citation>
    <scope>NUCLEOTIDE SEQUENCE [LARGE SCALE GENOMIC DNA]</scope>
</reference>